<dbReference type="Proteomes" id="UP001295469">
    <property type="component" value="Chromosome C09"/>
</dbReference>
<dbReference type="EMBL" id="HG994373">
    <property type="protein sequence ID" value="CAF1751929.1"/>
    <property type="molecule type" value="Genomic_DNA"/>
</dbReference>
<sequence>MPVFSMNVFQLPASLCAEIDSILSGFWWGTKNGKRKMSYISWKKLAISKSNGGLGFRDLRLFNQALLANQLWKISRRPQSLIYRIFKHRYFPSSSIWNAKLGYQPSYGWKSLMYGRELLNQGMQTNIGNGLTTLLSDNWLPTNPPRAPILLPYTNPTLTVNTLINPETNQWDNEIISDLIVQQDHYLIQQQFLSGLQPEDTKIWSHTKDGNYSVKSGYYSIIGTSENLPEVSPPLASHLDIAKQIWKTETQPKLKLFLWRLFSGALAIKSTLRRRHINVDPSCVRCCNIDETPEHLFFHCPFAQSVWRLSGFPCTKILDPSISMEDKFRDLLCITQNRQLDPLLRSRPIWTLWRLWKCRNELIFNSKVWTPGGLHSKVTDDLVDWHRFNQIPTTPTGCTSITTTDQALKSWQPPPADWVKCNYDVSHHHGRQESGMGWIIRNKFGIVLDCGMGRFEGQVQEKKVNVPCINLGYSGSLLIGIQESDLEGDNIQVTRCLQTASINLRLENYLKTISAWKSHFHNIVFMYRSRSANSCADF</sequence>
<gene>
    <name evidence="3" type="ORF">DARMORV10_C09P39900.1</name>
</gene>
<dbReference type="GO" id="GO:0004523">
    <property type="term" value="F:RNA-DNA hybrid ribonuclease activity"/>
    <property type="evidence" value="ECO:0007669"/>
    <property type="project" value="InterPro"/>
</dbReference>
<organism evidence="3">
    <name type="scientific">Brassica napus</name>
    <name type="common">Rape</name>
    <dbReference type="NCBI Taxonomy" id="3708"/>
    <lineage>
        <taxon>Eukaryota</taxon>
        <taxon>Viridiplantae</taxon>
        <taxon>Streptophyta</taxon>
        <taxon>Embryophyta</taxon>
        <taxon>Tracheophyta</taxon>
        <taxon>Spermatophyta</taxon>
        <taxon>Magnoliopsida</taxon>
        <taxon>eudicotyledons</taxon>
        <taxon>Gunneridae</taxon>
        <taxon>Pentapetalae</taxon>
        <taxon>rosids</taxon>
        <taxon>malvids</taxon>
        <taxon>Brassicales</taxon>
        <taxon>Brassicaceae</taxon>
        <taxon>Brassiceae</taxon>
        <taxon>Brassica</taxon>
    </lineage>
</organism>
<evidence type="ECO:0000313" key="3">
    <source>
        <dbReference type="EMBL" id="CAF1751929.1"/>
    </source>
</evidence>
<dbReference type="InterPro" id="IPR002156">
    <property type="entry name" value="RNaseH_domain"/>
</dbReference>
<dbReference type="InterPro" id="IPR026960">
    <property type="entry name" value="RVT-Znf"/>
</dbReference>
<name>A0A816J3E3_BRANA</name>
<evidence type="ECO:0000259" key="1">
    <source>
        <dbReference type="Pfam" id="PF13456"/>
    </source>
</evidence>
<dbReference type="Pfam" id="PF13966">
    <property type="entry name" value="zf-RVT"/>
    <property type="match status" value="1"/>
</dbReference>
<reference evidence="3" key="1">
    <citation type="submission" date="2021-01" db="EMBL/GenBank/DDBJ databases">
        <authorList>
            <consortium name="Genoscope - CEA"/>
            <person name="William W."/>
        </authorList>
    </citation>
    <scope>NUCLEOTIDE SEQUENCE</scope>
</reference>
<dbReference type="Pfam" id="PF13456">
    <property type="entry name" value="RVT_3"/>
    <property type="match status" value="1"/>
</dbReference>
<dbReference type="PANTHER" id="PTHR33116">
    <property type="entry name" value="REVERSE TRANSCRIPTASE ZINC-BINDING DOMAIN-CONTAINING PROTEIN-RELATED-RELATED"/>
    <property type="match status" value="1"/>
</dbReference>
<dbReference type="GO" id="GO:0003676">
    <property type="term" value="F:nucleic acid binding"/>
    <property type="evidence" value="ECO:0007669"/>
    <property type="project" value="InterPro"/>
</dbReference>
<proteinExistence type="predicted"/>
<accession>A0A816J3E3</accession>
<feature type="domain" description="Reverse transcriptase zinc-binding" evidence="2">
    <location>
        <begin position="212"/>
        <end position="307"/>
    </location>
</feature>
<protein>
    <submittedName>
        <fullName evidence="3">(rape) hypothetical protein</fullName>
    </submittedName>
</protein>
<dbReference type="AlphaFoldDB" id="A0A816J3E3"/>
<dbReference type="PANTHER" id="PTHR33116:SF86">
    <property type="entry name" value="REVERSE TRANSCRIPTASE DOMAIN-CONTAINING PROTEIN"/>
    <property type="match status" value="1"/>
</dbReference>
<feature type="domain" description="RNase H type-1" evidence="1">
    <location>
        <begin position="422"/>
        <end position="537"/>
    </location>
</feature>
<evidence type="ECO:0000259" key="2">
    <source>
        <dbReference type="Pfam" id="PF13966"/>
    </source>
</evidence>